<protein>
    <submittedName>
        <fullName evidence="2">Uncharacterized protein</fullName>
    </submittedName>
</protein>
<accession>A0A0B7HGC4</accession>
<sequence>MKKLELNQMENLQGGDNRETASKILCGFAMGGFIVSAWGLMATGVGAPVGVAALGYILSTPSLAGCFL</sequence>
<evidence type="ECO:0000313" key="2">
    <source>
        <dbReference type="EMBL" id="CEN38756.1"/>
    </source>
</evidence>
<dbReference type="RefSeq" id="WP_041993971.1">
    <property type="nucleotide sequence ID" value="NZ_CDOD01000045.1"/>
</dbReference>
<organism evidence="2 3">
    <name type="scientific">Capnocytophaga cynodegmi</name>
    <dbReference type="NCBI Taxonomy" id="28189"/>
    <lineage>
        <taxon>Bacteria</taxon>
        <taxon>Pseudomonadati</taxon>
        <taxon>Bacteroidota</taxon>
        <taxon>Flavobacteriia</taxon>
        <taxon>Flavobacteriales</taxon>
        <taxon>Flavobacteriaceae</taxon>
        <taxon>Capnocytophaga</taxon>
    </lineage>
</organism>
<keyword evidence="1" id="KW-0472">Membrane</keyword>
<feature type="transmembrane region" description="Helical" evidence="1">
    <location>
        <begin position="47"/>
        <end position="67"/>
    </location>
</feature>
<reference evidence="3" key="1">
    <citation type="submission" date="2015-01" db="EMBL/GenBank/DDBJ databases">
        <authorList>
            <person name="MANFREDI Pablo"/>
        </authorList>
    </citation>
    <scope>NUCLEOTIDE SEQUENCE [LARGE SCALE GENOMIC DNA]</scope>
    <source>
        <strain evidence="3">Ccyn2B</strain>
    </source>
</reference>
<evidence type="ECO:0000256" key="1">
    <source>
        <dbReference type="SAM" id="Phobius"/>
    </source>
</evidence>
<keyword evidence="3" id="KW-1185">Reference proteome</keyword>
<dbReference type="EMBL" id="CDOD01000045">
    <property type="protein sequence ID" value="CEN38756.1"/>
    <property type="molecule type" value="Genomic_DNA"/>
</dbReference>
<keyword evidence="1" id="KW-0812">Transmembrane</keyword>
<name>A0A0B7HGC4_9FLAO</name>
<dbReference type="AlphaFoldDB" id="A0A0B7HGC4"/>
<proteinExistence type="predicted"/>
<feature type="transmembrane region" description="Helical" evidence="1">
    <location>
        <begin position="21"/>
        <end position="41"/>
    </location>
</feature>
<keyword evidence="1" id="KW-1133">Transmembrane helix</keyword>
<gene>
    <name evidence="2" type="ORF">CCYN2B_50141</name>
</gene>
<dbReference type="Proteomes" id="UP000038055">
    <property type="component" value="Unassembled WGS sequence"/>
</dbReference>
<evidence type="ECO:0000313" key="3">
    <source>
        <dbReference type="Proteomes" id="UP000038055"/>
    </source>
</evidence>